<dbReference type="PATRIC" id="fig|626887.3.peg.2548"/>
<feature type="domain" description="Poly A polymerase head" evidence="12">
    <location>
        <begin position="3"/>
        <end position="122"/>
    </location>
</feature>
<sequence length="381" mass="42229">MQTYLVGGAVRDALLGRAVKDRDWVVVGATPDEMLAKGFRQVGADFPVFLHPETQEEYALARTERKKGHGYHGFEVHSAPDVTLEDDLRRRDLTINAMAQAEDGTIIDPFGGQHDLERKLLRHVSPAFSEDPLRILRVARFAARLEPLGFRVAPETNELMREMVRSGEVEHLVPERIWQETQRALHEHRPDVYFRVMQDCDALSRLIPPLANALTSNANPAPLRALMLAVQLSSHTAVRYAALLGGLDTPLAVEDLSQSLRAPNDCQAMAILVATSADDLLGPATEDPDLLLAVLDRCDAWRRPERFDDLLIAIGALGQATLRELDSHSIKQALEAARAVDPQALMAEGHTGKALGEAIRRTRHQRIATVLKQNKTGNHHD</sequence>
<dbReference type="GO" id="GO:0005524">
    <property type="term" value="F:ATP binding"/>
    <property type="evidence" value="ECO:0007669"/>
    <property type="project" value="UniProtKB-UniRule"/>
</dbReference>
<dbReference type="STRING" id="626887.J057_12716"/>
<feature type="binding site" evidence="11">
    <location>
        <position position="21"/>
    </location>
    <ligand>
        <name>Mg(2+)</name>
        <dbReference type="ChEBI" id="CHEBI:18420"/>
    </ligand>
</feature>
<feature type="binding site" evidence="11">
    <location>
        <position position="91"/>
    </location>
    <ligand>
        <name>CTP</name>
        <dbReference type="ChEBI" id="CHEBI:37563"/>
    </ligand>
</feature>
<dbReference type="InterPro" id="IPR043519">
    <property type="entry name" value="NT_sf"/>
</dbReference>
<feature type="binding site" evidence="11">
    <location>
        <position position="23"/>
    </location>
    <ligand>
        <name>Mg(2+)</name>
        <dbReference type="ChEBI" id="CHEBI:18420"/>
    </ligand>
</feature>
<feature type="binding site" evidence="11">
    <location>
        <position position="137"/>
    </location>
    <ligand>
        <name>CTP</name>
        <dbReference type="ChEBI" id="CHEBI:37563"/>
    </ligand>
</feature>
<feature type="binding site" evidence="11">
    <location>
        <position position="8"/>
    </location>
    <ligand>
        <name>ATP</name>
        <dbReference type="ChEBI" id="CHEBI:30616"/>
    </ligand>
</feature>
<evidence type="ECO:0000256" key="3">
    <source>
        <dbReference type="ARBA" id="ARBA00022694"/>
    </source>
</evidence>
<name>N6X592_9GAMM</name>
<keyword evidence="5 11" id="KW-0479">Metal-binding</keyword>
<evidence type="ECO:0000313" key="14">
    <source>
        <dbReference type="EMBL" id="ENO16218.1"/>
    </source>
</evidence>
<dbReference type="InterPro" id="IPR050124">
    <property type="entry name" value="tRNA_CCA-adding_enzyme"/>
</dbReference>
<evidence type="ECO:0000313" key="15">
    <source>
        <dbReference type="Proteomes" id="UP000013165"/>
    </source>
</evidence>
<evidence type="ECO:0000259" key="12">
    <source>
        <dbReference type="Pfam" id="PF01743"/>
    </source>
</evidence>
<evidence type="ECO:0000256" key="9">
    <source>
        <dbReference type="ARBA" id="ARBA00022842"/>
    </source>
</evidence>
<dbReference type="InterPro" id="IPR012006">
    <property type="entry name" value="CCA_bact"/>
</dbReference>
<keyword evidence="15" id="KW-1185">Reference proteome</keyword>
<evidence type="ECO:0000256" key="11">
    <source>
        <dbReference type="HAMAP-Rule" id="MF_01262"/>
    </source>
</evidence>
<dbReference type="GO" id="GO:0160016">
    <property type="term" value="F:CCACCA tRNA nucleotidyltransferase activity"/>
    <property type="evidence" value="ECO:0007669"/>
    <property type="project" value="RHEA"/>
</dbReference>
<dbReference type="GO" id="GO:0004810">
    <property type="term" value="F:CCA tRNA nucleotidyltransferase activity"/>
    <property type="evidence" value="ECO:0007669"/>
    <property type="project" value="UniProtKB-UniRule"/>
</dbReference>
<dbReference type="GO" id="GO:0042245">
    <property type="term" value="P:RNA repair"/>
    <property type="evidence" value="ECO:0007669"/>
    <property type="project" value="UniProtKB-KW"/>
</dbReference>
<evidence type="ECO:0000256" key="4">
    <source>
        <dbReference type="ARBA" id="ARBA00022695"/>
    </source>
</evidence>
<feature type="binding site" evidence="11">
    <location>
        <position position="8"/>
    </location>
    <ligand>
        <name>CTP</name>
        <dbReference type="ChEBI" id="CHEBI:37563"/>
    </ligand>
</feature>
<comment type="cofactor">
    <cofactor evidence="1 11">
        <name>Mg(2+)</name>
        <dbReference type="ChEBI" id="CHEBI:18420"/>
    </cofactor>
</comment>
<evidence type="ECO:0000259" key="13">
    <source>
        <dbReference type="Pfam" id="PF12627"/>
    </source>
</evidence>
<keyword evidence="8 11" id="KW-0067">ATP-binding</keyword>
<dbReference type="HOGENOM" id="CLU_015961_1_0_6"/>
<feature type="binding site" evidence="11">
    <location>
        <position position="91"/>
    </location>
    <ligand>
        <name>ATP</name>
        <dbReference type="ChEBI" id="CHEBI:30616"/>
    </ligand>
</feature>
<comment type="similarity">
    <text evidence="11">Belongs to the tRNA nucleotidyltransferase/poly(A) polymerase family. Bacterial CCA-adding enzyme type 2 subfamily.</text>
</comment>
<dbReference type="Pfam" id="PF12627">
    <property type="entry name" value="PolyA_pol_RNAbd"/>
    <property type="match status" value="1"/>
</dbReference>
<feature type="domain" description="tRNA nucleotidyltransferase/poly(A) polymerase RNA and SrmB- binding" evidence="13">
    <location>
        <begin position="149"/>
        <end position="213"/>
    </location>
</feature>
<evidence type="ECO:0000256" key="8">
    <source>
        <dbReference type="ARBA" id="ARBA00022840"/>
    </source>
</evidence>
<reference evidence="14 15" key="1">
    <citation type="journal article" date="2013" name="Genome Announc.">
        <title>Genome Sequence of the Polycyclic Aromatic Hydrocarbon-Degrading Bacterium Strain Marinobacter nanhaiticus D15-8WT.</title>
        <authorList>
            <person name="Cui Z."/>
            <person name="Gao W."/>
            <person name="Li Q."/>
            <person name="Xu G."/>
            <person name="Zheng L."/>
        </authorList>
    </citation>
    <scope>NUCLEOTIDE SEQUENCE [LARGE SCALE GENOMIC DNA]</scope>
    <source>
        <strain evidence="14 15">D15-8W</strain>
    </source>
</reference>
<dbReference type="RefSeq" id="WP_004580504.1">
    <property type="nucleotide sequence ID" value="NZ_AP028878.1"/>
</dbReference>
<gene>
    <name evidence="11" type="primary">cca</name>
    <name evidence="14" type="ORF">J057_12716</name>
</gene>
<dbReference type="InterPro" id="IPR002646">
    <property type="entry name" value="PolA_pol_head_dom"/>
</dbReference>
<dbReference type="EC" id="2.7.7.72" evidence="11"/>
<dbReference type="Gene3D" id="3.30.460.10">
    <property type="entry name" value="Beta Polymerase, domain 2"/>
    <property type="match status" value="1"/>
</dbReference>
<keyword evidence="10 11" id="KW-0694">RNA-binding</keyword>
<evidence type="ECO:0000256" key="7">
    <source>
        <dbReference type="ARBA" id="ARBA00022800"/>
    </source>
</evidence>
<dbReference type="GO" id="GO:0001680">
    <property type="term" value="P:tRNA 3'-terminal CCA addition"/>
    <property type="evidence" value="ECO:0007669"/>
    <property type="project" value="UniProtKB-UniRule"/>
</dbReference>
<dbReference type="Proteomes" id="UP000013165">
    <property type="component" value="Unassembled WGS sequence"/>
</dbReference>
<feature type="binding site" evidence="11">
    <location>
        <position position="140"/>
    </location>
    <ligand>
        <name>CTP</name>
        <dbReference type="ChEBI" id="CHEBI:37563"/>
    </ligand>
</feature>
<dbReference type="EMBL" id="APLQ01000011">
    <property type="protein sequence ID" value="ENO16218.1"/>
    <property type="molecule type" value="Genomic_DNA"/>
</dbReference>
<comment type="catalytic activity">
    <reaction evidence="11">
        <text>a tRNA with a 3' CCA end + 2 CTP + ATP = a tRNA with a 3' CCACCA end + 3 diphosphate</text>
        <dbReference type="Rhea" id="RHEA:76235"/>
        <dbReference type="Rhea" id="RHEA-COMP:10468"/>
        <dbReference type="Rhea" id="RHEA-COMP:18655"/>
        <dbReference type="ChEBI" id="CHEBI:30616"/>
        <dbReference type="ChEBI" id="CHEBI:33019"/>
        <dbReference type="ChEBI" id="CHEBI:37563"/>
        <dbReference type="ChEBI" id="CHEBI:83071"/>
        <dbReference type="ChEBI" id="CHEBI:195187"/>
    </reaction>
</comment>
<dbReference type="SUPFAM" id="SSF81891">
    <property type="entry name" value="Poly A polymerase C-terminal region-like"/>
    <property type="match status" value="1"/>
</dbReference>
<feature type="binding site" evidence="11">
    <location>
        <position position="11"/>
    </location>
    <ligand>
        <name>CTP</name>
        <dbReference type="ChEBI" id="CHEBI:37563"/>
    </ligand>
</feature>
<dbReference type="GO" id="GO:0000287">
    <property type="term" value="F:magnesium ion binding"/>
    <property type="evidence" value="ECO:0007669"/>
    <property type="project" value="UniProtKB-UniRule"/>
</dbReference>
<keyword evidence="9 11" id="KW-0460">Magnesium</keyword>
<evidence type="ECO:0000256" key="1">
    <source>
        <dbReference type="ARBA" id="ARBA00001946"/>
    </source>
</evidence>
<evidence type="ECO:0000256" key="6">
    <source>
        <dbReference type="ARBA" id="ARBA00022741"/>
    </source>
</evidence>
<dbReference type="eggNOG" id="COG0617">
    <property type="taxonomic scope" value="Bacteria"/>
</dbReference>
<dbReference type="PIRSF" id="PIRSF000813">
    <property type="entry name" value="CCA_bact"/>
    <property type="match status" value="1"/>
</dbReference>
<keyword evidence="4 11" id="KW-0548">Nucleotidyltransferase</keyword>
<feature type="binding site" evidence="11">
    <location>
        <position position="137"/>
    </location>
    <ligand>
        <name>ATP</name>
        <dbReference type="ChEBI" id="CHEBI:30616"/>
    </ligand>
</feature>
<dbReference type="OrthoDB" id="9805698at2"/>
<evidence type="ECO:0000256" key="2">
    <source>
        <dbReference type="ARBA" id="ARBA00022679"/>
    </source>
</evidence>
<dbReference type="SUPFAM" id="SSF81301">
    <property type="entry name" value="Nucleotidyltransferase"/>
    <property type="match status" value="1"/>
</dbReference>
<evidence type="ECO:0000256" key="10">
    <source>
        <dbReference type="ARBA" id="ARBA00022884"/>
    </source>
</evidence>
<comment type="caution">
    <text evidence="14">The sequence shown here is derived from an EMBL/GenBank/DDBJ whole genome shotgun (WGS) entry which is preliminary data.</text>
</comment>
<dbReference type="PANTHER" id="PTHR47545:SF1">
    <property type="entry name" value="MULTIFUNCTIONAL CCA PROTEIN"/>
    <property type="match status" value="1"/>
</dbReference>
<keyword evidence="6 11" id="KW-0547">Nucleotide-binding</keyword>
<proteinExistence type="inferred from homology"/>
<comment type="miscellaneous">
    <text evidence="11">A single active site specifically recognizes both ATP and CTP and is responsible for their addition.</text>
</comment>
<keyword evidence="3 11" id="KW-0819">tRNA processing</keyword>
<dbReference type="AlphaFoldDB" id="N6X592"/>
<dbReference type="InterPro" id="IPR032828">
    <property type="entry name" value="PolyA_RNA-bd"/>
</dbReference>
<dbReference type="GO" id="GO:0000049">
    <property type="term" value="F:tRNA binding"/>
    <property type="evidence" value="ECO:0007669"/>
    <property type="project" value="UniProtKB-UniRule"/>
</dbReference>
<evidence type="ECO:0000256" key="5">
    <source>
        <dbReference type="ARBA" id="ARBA00022723"/>
    </source>
</evidence>
<comment type="catalytic activity">
    <reaction evidence="11">
        <text>a tRNA precursor + 2 CTP + ATP = a tRNA with a 3' CCA end + 3 diphosphate</text>
        <dbReference type="Rhea" id="RHEA:14433"/>
        <dbReference type="Rhea" id="RHEA-COMP:10465"/>
        <dbReference type="Rhea" id="RHEA-COMP:10468"/>
        <dbReference type="ChEBI" id="CHEBI:30616"/>
        <dbReference type="ChEBI" id="CHEBI:33019"/>
        <dbReference type="ChEBI" id="CHEBI:37563"/>
        <dbReference type="ChEBI" id="CHEBI:74896"/>
        <dbReference type="ChEBI" id="CHEBI:83071"/>
        <dbReference type="EC" id="2.7.7.72"/>
    </reaction>
</comment>
<dbReference type="Gene3D" id="1.10.3090.10">
    <property type="entry name" value="cca-adding enzyme, domain 2"/>
    <property type="match status" value="1"/>
</dbReference>
<protein>
    <recommendedName>
        <fullName evidence="11">CCA-adding enzyme</fullName>
        <ecNumber evidence="11">2.7.7.72</ecNumber>
    </recommendedName>
    <alternativeName>
        <fullName evidence="11">CCA tRNA nucleotidyltransferase</fullName>
    </alternativeName>
    <alternativeName>
        <fullName evidence="11">tRNA CCA-pyrophosphorylase</fullName>
    </alternativeName>
    <alternativeName>
        <fullName evidence="11">tRNA adenylyl-/cytidylyl- transferase</fullName>
    </alternativeName>
    <alternativeName>
        <fullName evidence="11">tRNA nucleotidyltransferase</fullName>
    </alternativeName>
    <alternativeName>
        <fullName evidence="11">tRNA-NT</fullName>
    </alternativeName>
</protein>
<accession>N6X592</accession>
<organism evidence="14 15">
    <name type="scientific">Marinobacter nanhaiticus D15-8W</name>
    <dbReference type="NCBI Taxonomy" id="626887"/>
    <lineage>
        <taxon>Bacteria</taxon>
        <taxon>Pseudomonadati</taxon>
        <taxon>Pseudomonadota</taxon>
        <taxon>Gammaproteobacteria</taxon>
        <taxon>Pseudomonadales</taxon>
        <taxon>Marinobacteraceae</taxon>
        <taxon>Marinobacter</taxon>
    </lineage>
</organism>
<dbReference type="PANTHER" id="PTHR47545">
    <property type="entry name" value="MULTIFUNCTIONAL CCA PROTEIN"/>
    <property type="match status" value="1"/>
</dbReference>
<dbReference type="HAMAP" id="MF_01262">
    <property type="entry name" value="CCA_bact_type2"/>
    <property type="match status" value="1"/>
</dbReference>
<feature type="binding site" evidence="11">
    <location>
        <position position="140"/>
    </location>
    <ligand>
        <name>ATP</name>
        <dbReference type="ChEBI" id="CHEBI:30616"/>
    </ligand>
</feature>
<dbReference type="CDD" id="cd05398">
    <property type="entry name" value="NT_ClassII-CCAase"/>
    <property type="match status" value="1"/>
</dbReference>
<dbReference type="Pfam" id="PF01743">
    <property type="entry name" value="PolyA_pol"/>
    <property type="match status" value="1"/>
</dbReference>
<feature type="binding site" evidence="11">
    <location>
        <position position="11"/>
    </location>
    <ligand>
        <name>ATP</name>
        <dbReference type="ChEBI" id="CHEBI:30616"/>
    </ligand>
</feature>
<keyword evidence="2 11" id="KW-0808">Transferase</keyword>
<keyword evidence="7 11" id="KW-0692">RNA repair</keyword>
<comment type="function">
    <text evidence="11">Catalyzes the addition and repair of the essential 3'-terminal CCA sequence in tRNAs without using a nucleic acid template. Adds these three nucleotides in the order of C, C, and A to the tRNA nucleotide-73, using CTP and ATP as substrates and producing inorganic pyrophosphate. tRNA 3'-terminal CCA addition is required both for tRNA processing and repair. Also involved in tRNA surveillance by mediating tandem CCA addition to generate a CCACCA at the 3' terminus of unstable tRNAs. While stable tRNAs receive only 3'-terminal CCA, unstable tRNAs are marked with CCACCA and rapidly degraded.</text>
</comment>